<organism evidence="1 2">
    <name type="scientific">Hyalomma asiaticum</name>
    <name type="common">Tick</name>
    <dbReference type="NCBI Taxonomy" id="266040"/>
    <lineage>
        <taxon>Eukaryota</taxon>
        <taxon>Metazoa</taxon>
        <taxon>Ecdysozoa</taxon>
        <taxon>Arthropoda</taxon>
        <taxon>Chelicerata</taxon>
        <taxon>Arachnida</taxon>
        <taxon>Acari</taxon>
        <taxon>Parasitiformes</taxon>
        <taxon>Ixodida</taxon>
        <taxon>Ixodoidea</taxon>
        <taxon>Ixodidae</taxon>
        <taxon>Hyalomminae</taxon>
        <taxon>Hyalomma</taxon>
    </lineage>
</organism>
<evidence type="ECO:0000313" key="2">
    <source>
        <dbReference type="Proteomes" id="UP000821845"/>
    </source>
</evidence>
<dbReference type="Proteomes" id="UP000821845">
    <property type="component" value="Chromosome 1"/>
</dbReference>
<sequence>MPTVVQGSVFDEKGAYDEWWSVENEESFSRAEKCLVQQFLESTKSDASQDEAKAMAGQVMNQNFILAPSFEALCEETDTAQNSFIYRMFNEELSDFYRHNVPFYNFREYEDQVSDCEPAPANELSKDDGPITASDEFIVLVPK</sequence>
<name>A0ACB7TAM3_HYAAI</name>
<dbReference type="EMBL" id="CM023481">
    <property type="protein sequence ID" value="KAH6944003.1"/>
    <property type="molecule type" value="Genomic_DNA"/>
</dbReference>
<evidence type="ECO:0000313" key="1">
    <source>
        <dbReference type="EMBL" id="KAH6944003.1"/>
    </source>
</evidence>
<comment type="caution">
    <text evidence="1">The sequence shown here is derived from an EMBL/GenBank/DDBJ whole genome shotgun (WGS) entry which is preliminary data.</text>
</comment>
<gene>
    <name evidence="1" type="ORF">HPB50_001159</name>
</gene>
<protein>
    <submittedName>
        <fullName evidence="1">Uncharacterized protein</fullName>
    </submittedName>
</protein>
<accession>A0ACB7TAM3</accession>
<proteinExistence type="predicted"/>
<reference evidence="1" key="1">
    <citation type="submission" date="2020-05" db="EMBL/GenBank/DDBJ databases">
        <title>Large-scale comparative analyses of tick genomes elucidate their genetic diversity and vector capacities.</title>
        <authorList>
            <person name="Jia N."/>
            <person name="Wang J."/>
            <person name="Shi W."/>
            <person name="Du L."/>
            <person name="Sun Y."/>
            <person name="Zhan W."/>
            <person name="Jiang J."/>
            <person name="Wang Q."/>
            <person name="Zhang B."/>
            <person name="Ji P."/>
            <person name="Sakyi L.B."/>
            <person name="Cui X."/>
            <person name="Yuan T."/>
            <person name="Jiang B."/>
            <person name="Yang W."/>
            <person name="Lam T.T.-Y."/>
            <person name="Chang Q."/>
            <person name="Ding S."/>
            <person name="Wang X."/>
            <person name="Zhu J."/>
            <person name="Ruan X."/>
            <person name="Zhao L."/>
            <person name="Wei J."/>
            <person name="Que T."/>
            <person name="Du C."/>
            <person name="Cheng J."/>
            <person name="Dai P."/>
            <person name="Han X."/>
            <person name="Huang E."/>
            <person name="Gao Y."/>
            <person name="Liu J."/>
            <person name="Shao H."/>
            <person name="Ye R."/>
            <person name="Li L."/>
            <person name="Wei W."/>
            <person name="Wang X."/>
            <person name="Wang C."/>
            <person name="Yang T."/>
            <person name="Huo Q."/>
            <person name="Li W."/>
            <person name="Guo W."/>
            <person name="Chen H."/>
            <person name="Zhou L."/>
            <person name="Ni X."/>
            <person name="Tian J."/>
            <person name="Zhou Y."/>
            <person name="Sheng Y."/>
            <person name="Liu T."/>
            <person name="Pan Y."/>
            <person name="Xia L."/>
            <person name="Li J."/>
            <person name="Zhao F."/>
            <person name="Cao W."/>
        </authorList>
    </citation>
    <scope>NUCLEOTIDE SEQUENCE</scope>
    <source>
        <strain evidence="1">Hyas-2018</strain>
    </source>
</reference>
<keyword evidence="2" id="KW-1185">Reference proteome</keyword>